<protein>
    <recommendedName>
        <fullName evidence="5">RNase NYN domain-containing protein</fullName>
    </recommendedName>
</protein>
<dbReference type="Gene3D" id="3.40.50.11980">
    <property type="match status" value="1"/>
</dbReference>
<sequence length="343" mass="38101">DQRQHAQPFMLAALQEQLRRCAGKVVDGQRSPLRNQILSWAPSAVPELDSLCHVSSLQEVTQRCKAACQSPENANGLRQSLRKVCRAIKESHVPAAKLRSSALLERLQASVALRELETDLDQLEASIQAARKSLGCLRRPQAGEVAMKSSRNKARQEAVAEPKDVEVQVAVPSAGPTAPSAKQTVEKPEAAVEKRTPAKTVVINCANVGTVYSESRRQLYAEKLPPSTETGPSKRGFDWDGVRRVFDFYESHGLQPQGVCKFRTEKMSPVPSDLKSRVIVCPVVDDQRDVDDLFTIRLAMRYGCQLVDNDNYRDWKHEEGKLGTSDDIRDWLLGDGAQLKVTY</sequence>
<dbReference type="AlphaFoldDB" id="A0A812J8U3"/>
<keyword evidence="1" id="KW-0175">Coiled coil</keyword>
<dbReference type="OrthoDB" id="10357526at2759"/>
<dbReference type="EMBL" id="CAJNDS010000380">
    <property type="protein sequence ID" value="CAE7199599.1"/>
    <property type="molecule type" value="Genomic_DNA"/>
</dbReference>
<proteinExistence type="predicted"/>
<feature type="coiled-coil region" evidence="1">
    <location>
        <begin position="106"/>
        <end position="133"/>
    </location>
</feature>
<evidence type="ECO:0000313" key="3">
    <source>
        <dbReference type="EMBL" id="CAE7199599.1"/>
    </source>
</evidence>
<dbReference type="Proteomes" id="UP000604046">
    <property type="component" value="Unassembled WGS sequence"/>
</dbReference>
<feature type="non-terminal residue" evidence="3">
    <location>
        <position position="1"/>
    </location>
</feature>
<evidence type="ECO:0000256" key="2">
    <source>
        <dbReference type="SAM" id="MobiDB-lite"/>
    </source>
</evidence>
<accession>A0A812J8U3</accession>
<evidence type="ECO:0000256" key="1">
    <source>
        <dbReference type="SAM" id="Coils"/>
    </source>
</evidence>
<reference evidence="3" key="1">
    <citation type="submission" date="2021-02" db="EMBL/GenBank/DDBJ databases">
        <authorList>
            <person name="Dougan E. K."/>
            <person name="Rhodes N."/>
            <person name="Thang M."/>
            <person name="Chan C."/>
        </authorList>
    </citation>
    <scope>NUCLEOTIDE SEQUENCE</scope>
</reference>
<feature type="compositionally biased region" description="Basic and acidic residues" evidence="2">
    <location>
        <begin position="184"/>
        <end position="193"/>
    </location>
</feature>
<evidence type="ECO:0008006" key="5">
    <source>
        <dbReference type="Google" id="ProtNLM"/>
    </source>
</evidence>
<name>A0A812J8U3_9DINO</name>
<organism evidence="3 4">
    <name type="scientific">Symbiodinium natans</name>
    <dbReference type="NCBI Taxonomy" id="878477"/>
    <lineage>
        <taxon>Eukaryota</taxon>
        <taxon>Sar</taxon>
        <taxon>Alveolata</taxon>
        <taxon>Dinophyceae</taxon>
        <taxon>Suessiales</taxon>
        <taxon>Symbiodiniaceae</taxon>
        <taxon>Symbiodinium</taxon>
    </lineage>
</organism>
<evidence type="ECO:0000313" key="4">
    <source>
        <dbReference type="Proteomes" id="UP000604046"/>
    </source>
</evidence>
<gene>
    <name evidence="3" type="ORF">SNAT2548_LOCUS5880</name>
</gene>
<comment type="caution">
    <text evidence="3">The sequence shown here is derived from an EMBL/GenBank/DDBJ whole genome shotgun (WGS) entry which is preliminary data.</text>
</comment>
<feature type="non-terminal residue" evidence="3">
    <location>
        <position position="343"/>
    </location>
</feature>
<feature type="region of interest" description="Disordered" evidence="2">
    <location>
        <begin position="173"/>
        <end position="193"/>
    </location>
</feature>
<keyword evidence="4" id="KW-1185">Reference proteome</keyword>